<accession>A0ABR1F1J8</accession>
<dbReference type="SUPFAM" id="SSF51735">
    <property type="entry name" value="NAD(P)-binding Rossmann-fold domains"/>
    <property type="match status" value="1"/>
</dbReference>
<comment type="caution">
    <text evidence="1">The sequence shown here is derived from an EMBL/GenBank/DDBJ whole genome shotgun (WGS) entry which is preliminary data.</text>
</comment>
<sequence length="340" mass="36313">MSPKLLLTGATGYVGGHVLAHLVAFNSPSKLDLSAFVRKQSDADKLVSVYGSNVSVVLGPNAYEDPAFASAVAEADIVLHLGNAADDPVSADLIAAKIKDGALLIHISGSFVLSDFSKLDQALTTPVDDIKDIKTITSLPESQPHRDIDIKVLDLSKKRPNVKTLIVCPPLIYGPSKSIGHKASIQIPLLIKIASIAKANKVFGTGNAIWSTVHLSDLANFFVTLVSTYISDPSKLSYNDEGYYFVASEQRSWGEIVAALDAPLVHYGVIPSENVSSKEPAWTADSFTILGDKSSYVYSLFTSNSVTEPSRAKKLGWKPVNAGLLAEIGPMVKLFSDGVE</sequence>
<reference evidence="1 2" key="1">
    <citation type="submission" date="2024-03" db="EMBL/GenBank/DDBJ databases">
        <title>Genome-scale model development and genomic sequencing of the oleaginous clade Lipomyces.</title>
        <authorList>
            <consortium name="Lawrence Berkeley National Laboratory"/>
            <person name="Czajka J.J."/>
            <person name="Han Y."/>
            <person name="Kim J."/>
            <person name="Mondo S.J."/>
            <person name="Hofstad B.A."/>
            <person name="Robles A."/>
            <person name="Haridas S."/>
            <person name="Riley R."/>
            <person name="LaButti K."/>
            <person name="Pangilinan J."/>
            <person name="Andreopoulos W."/>
            <person name="Lipzen A."/>
            <person name="Yan J."/>
            <person name="Wang M."/>
            <person name="Ng V."/>
            <person name="Grigoriev I.V."/>
            <person name="Spatafora J.W."/>
            <person name="Magnuson J.K."/>
            <person name="Baker S.E."/>
            <person name="Pomraning K.R."/>
        </authorList>
    </citation>
    <scope>NUCLEOTIDE SEQUENCE [LARGE SCALE GENOMIC DNA]</scope>
    <source>
        <strain evidence="1 2">Phaff 52-87</strain>
    </source>
</reference>
<dbReference type="Proteomes" id="UP001498771">
    <property type="component" value="Unassembled WGS sequence"/>
</dbReference>
<gene>
    <name evidence="1" type="ORF">BZA70DRAFT_58365</name>
</gene>
<dbReference type="PANTHER" id="PTHR48079">
    <property type="entry name" value="PROTEIN YEEZ"/>
    <property type="match status" value="1"/>
</dbReference>
<evidence type="ECO:0000313" key="2">
    <source>
        <dbReference type="Proteomes" id="UP001498771"/>
    </source>
</evidence>
<evidence type="ECO:0000313" key="1">
    <source>
        <dbReference type="EMBL" id="KAK7203729.1"/>
    </source>
</evidence>
<dbReference type="RefSeq" id="XP_064766762.1">
    <property type="nucleotide sequence ID" value="XM_064915237.1"/>
</dbReference>
<dbReference type="EMBL" id="JBBJBU010000010">
    <property type="protein sequence ID" value="KAK7203729.1"/>
    <property type="molecule type" value="Genomic_DNA"/>
</dbReference>
<dbReference type="GeneID" id="90040749"/>
<dbReference type="Gene3D" id="3.40.50.720">
    <property type="entry name" value="NAD(P)-binding Rossmann-like Domain"/>
    <property type="match status" value="1"/>
</dbReference>
<organism evidence="1 2">
    <name type="scientific">Myxozyma melibiosi</name>
    <dbReference type="NCBI Taxonomy" id="54550"/>
    <lineage>
        <taxon>Eukaryota</taxon>
        <taxon>Fungi</taxon>
        <taxon>Dikarya</taxon>
        <taxon>Ascomycota</taxon>
        <taxon>Saccharomycotina</taxon>
        <taxon>Lipomycetes</taxon>
        <taxon>Lipomycetales</taxon>
        <taxon>Lipomycetaceae</taxon>
        <taxon>Myxozyma</taxon>
    </lineage>
</organism>
<protein>
    <recommendedName>
        <fullName evidence="3">NAD-dependent epimerase/dehydratase domain-containing protein</fullName>
    </recommendedName>
</protein>
<dbReference type="InterPro" id="IPR051783">
    <property type="entry name" value="NAD(P)-dependent_oxidoreduct"/>
</dbReference>
<dbReference type="InterPro" id="IPR036291">
    <property type="entry name" value="NAD(P)-bd_dom_sf"/>
</dbReference>
<name>A0ABR1F1J8_9ASCO</name>
<proteinExistence type="predicted"/>
<evidence type="ECO:0008006" key="3">
    <source>
        <dbReference type="Google" id="ProtNLM"/>
    </source>
</evidence>
<dbReference type="PANTHER" id="PTHR48079:SF6">
    <property type="entry name" value="NAD(P)-BINDING DOMAIN-CONTAINING PROTEIN-RELATED"/>
    <property type="match status" value="1"/>
</dbReference>
<keyword evidence="2" id="KW-1185">Reference proteome</keyword>